<feature type="region of interest" description="Disordered" evidence="6">
    <location>
        <begin position="443"/>
        <end position="701"/>
    </location>
</feature>
<dbReference type="SMART" id="SM00112">
    <property type="entry name" value="CA"/>
    <property type="match status" value="3"/>
</dbReference>
<reference evidence="10" key="2">
    <citation type="submission" date="2025-08" db="UniProtKB">
        <authorList>
            <consortium name="Ensembl"/>
        </authorList>
    </citation>
    <scope>IDENTIFICATION</scope>
</reference>
<evidence type="ECO:0000313" key="10">
    <source>
        <dbReference type="Ensembl" id="ENSTRUP00000066725.1"/>
    </source>
</evidence>
<feature type="compositionally biased region" description="Low complexity" evidence="6">
    <location>
        <begin position="466"/>
        <end position="494"/>
    </location>
</feature>
<feature type="compositionally biased region" description="Low complexity" evidence="6">
    <location>
        <begin position="501"/>
        <end position="514"/>
    </location>
</feature>
<keyword evidence="7" id="KW-1133">Transmembrane helix</keyword>
<keyword evidence="7" id="KW-0812">Transmembrane</keyword>
<dbReference type="InterPro" id="IPR002126">
    <property type="entry name" value="Cadherin-like_dom"/>
</dbReference>
<keyword evidence="11" id="KW-1185">Reference proteome</keyword>
<dbReference type="PRINTS" id="PR00205">
    <property type="entry name" value="CADHERIN"/>
</dbReference>
<sequence>MEGSHSHLTVTTFLAFLVLSQLQASIQAQDACPESSALEIPENNNVGDLVTTIDIPPGATLRLNPPQGSVNPFFLNGTQLLAAIVFDAEQYTTLTAGLVCQKPASSPVSFSVTVVVANVNDNPPVFPQTVYQFNVSELSPENTVLGRVEAQDLDKLDLYYRLDGETSGFKLSSPTVPEILVQSLLDYDKVKNVSLTLFVQDTLPGVSPSYNTSTTIEITILDVDNRPPWFQPCTVYEAGTNLICSSSGYTGRVTLNKKETEPLKLNPGPLYAIDGDSGINEEITYTILGGDDGNLFQIDPITGNISMQKEADTLETITLTVLAAQKINTFQVSSTSVTINVLVESLHLPTFQSPRYQGTVTGVGIMAMDMKNEPLQFLATDADYAATGGLNPNIIYYIDGNSNFSIVGGYLFMTKNLTEATLNLQVVAKDTYNDETATAELLLEVKSGPKTTTVPPTTTKDKTTDHVSPTSPSSSTDGTGLTTTPSVTTTKPGDPTGGPGLTTTPSSTTTKPGDPTGGPGLTTTPSSTTTKPGDPTGGPGLTTTPSSTTTKPGDPTGGPGLTTTPSSTTTKPGDPTGGPGLTTTPSSTTTKPGDPTGGPGLTTTPSSTTTKPGDPTGGPGLTTTPSSTTTKPGEPTDGPGLTTTPSSTTTKPSEPTDGTGFTTTPSRTTNHPSLSTTKSSTQDSNTTAEPSPTSNGTVPTANTALPLTVVVPSGGYGSNDMVALGATLGVLLCVCLAIIAFLIIHIRRDRGDWKKLHEINQFKSSLNKGLGGKKEGIQYTNDAFSKDEDGSSTRSGSPNGGTIIQPVEPDTMARDLEKYLSPEEPSVLVQDDAASQSGLDSDDKEKEVRPILTKGRRQDEGYKSVWFKEDIDPEAKEEVVIIPDSRENDSDEEDQEQTDGNREEKEEDTKMPKTRVVFKDTELDREGELSQDDEVLNINL</sequence>
<keyword evidence="3 5" id="KW-0106">Calcium</keyword>
<evidence type="ECO:0000256" key="6">
    <source>
        <dbReference type="SAM" id="MobiDB-lite"/>
    </source>
</evidence>
<feature type="region of interest" description="Disordered" evidence="6">
    <location>
        <begin position="783"/>
        <end position="809"/>
    </location>
</feature>
<keyword evidence="8" id="KW-0732">Signal</keyword>
<evidence type="ECO:0000256" key="5">
    <source>
        <dbReference type="PROSITE-ProRule" id="PRU00043"/>
    </source>
</evidence>
<dbReference type="RefSeq" id="XP_029697411.1">
    <property type="nucleotide sequence ID" value="XM_029841551.1"/>
</dbReference>
<evidence type="ECO:0000256" key="4">
    <source>
        <dbReference type="ARBA" id="ARBA00023136"/>
    </source>
</evidence>
<dbReference type="PROSITE" id="PS50268">
    <property type="entry name" value="CADHERIN_2"/>
    <property type="match status" value="2"/>
</dbReference>
<dbReference type="GO" id="GO:0016339">
    <property type="term" value="P:calcium-dependent cell-cell adhesion via plasma membrane cell adhesion molecules"/>
    <property type="evidence" value="ECO:0007669"/>
    <property type="project" value="TreeGrafter"/>
</dbReference>
<dbReference type="GO" id="GO:0016342">
    <property type="term" value="C:catenin complex"/>
    <property type="evidence" value="ECO:0007669"/>
    <property type="project" value="TreeGrafter"/>
</dbReference>
<feature type="compositionally biased region" description="Low complexity" evidence="6">
    <location>
        <begin position="561"/>
        <end position="574"/>
    </location>
</feature>
<dbReference type="RefSeq" id="XP_029697410.1">
    <property type="nucleotide sequence ID" value="XM_029841550.1"/>
</dbReference>
<dbReference type="InterPro" id="IPR015919">
    <property type="entry name" value="Cadherin-like_sf"/>
</dbReference>
<reference evidence="10" key="3">
    <citation type="submission" date="2025-09" db="UniProtKB">
        <authorList>
            <consortium name="Ensembl"/>
        </authorList>
    </citation>
    <scope>IDENTIFICATION</scope>
</reference>
<dbReference type="GO" id="GO:0045296">
    <property type="term" value="F:cadherin binding"/>
    <property type="evidence" value="ECO:0007669"/>
    <property type="project" value="TreeGrafter"/>
</dbReference>
<organism evidence="10 11">
    <name type="scientific">Takifugu rubripes</name>
    <name type="common">Japanese pufferfish</name>
    <name type="synonym">Fugu rubripes</name>
    <dbReference type="NCBI Taxonomy" id="31033"/>
    <lineage>
        <taxon>Eukaryota</taxon>
        <taxon>Metazoa</taxon>
        <taxon>Chordata</taxon>
        <taxon>Craniata</taxon>
        <taxon>Vertebrata</taxon>
        <taxon>Euteleostomi</taxon>
        <taxon>Actinopterygii</taxon>
        <taxon>Neopterygii</taxon>
        <taxon>Teleostei</taxon>
        <taxon>Neoteleostei</taxon>
        <taxon>Acanthomorphata</taxon>
        <taxon>Eupercaria</taxon>
        <taxon>Tetraodontiformes</taxon>
        <taxon>Tetradontoidea</taxon>
        <taxon>Tetraodontidae</taxon>
        <taxon>Takifugu</taxon>
    </lineage>
</organism>
<feature type="compositionally biased region" description="Low complexity" evidence="6">
    <location>
        <begin position="621"/>
        <end position="669"/>
    </location>
</feature>
<dbReference type="Ensembl" id="ENSTRUT00000070090.1">
    <property type="protein sequence ID" value="ENSTRUP00000066725.1"/>
    <property type="gene ID" value="ENSTRUG00000031619.1"/>
</dbReference>
<dbReference type="OrthoDB" id="8958491at2759"/>
<feature type="domain" description="Cadherin" evidence="9">
    <location>
        <begin position="127"/>
        <end position="230"/>
    </location>
</feature>
<feature type="compositionally biased region" description="Polar residues" evidence="6">
    <location>
        <begin position="670"/>
        <end position="701"/>
    </location>
</feature>
<dbReference type="InParanoid" id="A0A674MZ82"/>
<dbReference type="GO" id="GO:0016477">
    <property type="term" value="P:cell migration"/>
    <property type="evidence" value="ECO:0007669"/>
    <property type="project" value="TreeGrafter"/>
</dbReference>
<feature type="compositionally biased region" description="Low complexity" evidence="6">
    <location>
        <begin position="581"/>
        <end position="594"/>
    </location>
</feature>
<dbReference type="Pfam" id="PF00028">
    <property type="entry name" value="Cadherin"/>
    <property type="match status" value="1"/>
</dbReference>
<feature type="domain" description="Cadherin" evidence="9">
    <location>
        <begin position="245"/>
        <end position="351"/>
    </location>
</feature>
<feature type="transmembrane region" description="Helical" evidence="7">
    <location>
        <begin position="721"/>
        <end position="746"/>
    </location>
</feature>
<evidence type="ECO:0000256" key="3">
    <source>
        <dbReference type="ARBA" id="ARBA00022837"/>
    </source>
</evidence>
<feature type="compositionally biased region" description="Acidic residues" evidence="6">
    <location>
        <begin position="929"/>
        <end position="940"/>
    </location>
</feature>
<comment type="subcellular location">
    <subcellularLocation>
        <location evidence="1">Membrane</location>
    </subcellularLocation>
</comment>
<protein>
    <submittedName>
        <fullName evidence="10">Cadherin-related family member 5-like</fullName>
    </submittedName>
</protein>
<evidence type="ECO:0000259" key="9">
    <source>
        <dbReference type="PROSITE" id="PS50268"/>
    </source>
</evidence>
<dbReference type="GO" id="GO:0008013">
    <property type="term" value="F:beta-catenin binding"/>
    <property type="evidence" value="ECO:0007669"/>
    <property type="project" value="TreeGrafter"/>
</dbReference>
<name>A0A674MZ82_TAKRU</name>
<feature type="signal peptide" evidence="8">
    <location>
        <begin position="1"/>
        <end position="28"/>
    </location>
</feature>
<feature type="compositionally biased region" description="Basic and acidic residues" evidence="6">
    <location>
        <begin position="899"/>
        <end position="928"/>
    </location>
</feature>
<dbReference type="Proteomes" id="UP000005226">
    <property type="component" value="Chromosome 9"/>
</dbReference>
<feature type="region of interest" description="Disordered" evidence="6">
    <location>
        <begin position="873"/>
        <end position="940"/>
    </location>
</feature>
<dbReference type="GO" id="GO:0000902">
    <property type="term" value="P:cell morphogenesis"/>
    <property type="evidence" value="ECO:0007669"/>
    <property type="project" value="TreeGrafter"/>
</dbReference>
<feature type="compositionally biased region" description="Low complexity" evidence="6">
    <location>
        <begin position="541"/>
        <end position="554"/>
    </location>
</feature>
<feature type="compositionally biased region" description="Basic and acidic residues" evidence="6">
    <location>
        <begin position="873"/>
        <end position="888"/>
    </location>
</feature>
<evidence type="ECO:0000256" key="2">
    <source>
        <dbReference type="ARBA" id="ARBA00022737"/>
    </source>
</evidence>
<feature type="compositionally biased region" description="Low complexity" evidence="6">
    <location>
        <begin position="449"/>
        <end position="458"/>
    </location>
</feature>
<evidence type="ECO:0000256" key="8">
    <source>
        <dbReference type="SAM" id="SignalP"/>
    </source>
</evidence>
<dbReference type="GeneID" id="101075306"/>
<reference evidence="10 11" key="1">
    <citation type="journal article" date="2011" name="Genome Biol. Evol.">
        <title>Integration of the genetic map and genome assembly of fugu facilitates insights into distinct features of genome evolution in teleosts and mammals.</title>
        <authorList>
            <person name="Kai W."/>
            <person name="Kikuchi K."/>
            <person name="Tohari S."/>
            <person name="Chew A.K."/>
            <person name="Tay A."/>
            <person name="Fujiwara A."/>
            <person name="Hosoya S."/>
            <person name="Suetake H."/>
            <person name="Naruse K."/>
            <person name="Brenner S."/>
            <person name="Suzuki Y."/>
            <person name="Venkatesh B."/>
        </authorList>
    </citation>
    <scope>NUCLEOTIDE SEQUENCE [LARGE SCALE GENOMIC DNA]</scope>
</reference>
<feature type="compositionally biased region" description="Low complexity" evidence="6">
    <location>
        <begin position="521"/>
        <end position="534"/>
    </location>
</feature>
<feature type="compositionally biased region" description="Low complexity" evidence="6">
    <location>
        <begin position="601"/>
        <end position="614"/>
    </location>
</feature>
<gene>
    <name evidence="10" type="primary">cdhr5b</name>
</gene>
<evidence type="ECO:0000313" key="11">
    <source>
        <dbReference type="Proteomes" id="UP000005226"/>
    </source>
</evidence>
<dbReference type="AlphaFoldDB" id="A0A674MZ82"/>
<evidence type="ECO:0000256" key="1">
    <source>
        <dbReference type="ARBA" id="ARBA00004370"/>
    </source>
</evidence>
<dbReference type="SUPFAM" id="SSF49313">
    <property type="entry name" value="Cadherin-like"/>
    <property type="match status" value="2"/>
</dbReference>
<keyword evidence="2" id="KW-0677">Repeat</keyword>
<dbReference type="GO" id="GO:0005509">
    <property type="term" value="F:calcium ion binding"/>
    <property type="evidence" value="ECO:0007669"/>
    <property type="project" value="UniProtKB-UniRule"/>
</dbReference>
<accession>A0A674MZ82</accession>
<dbReference type="CDD" id="cd11304">
    <property type="entry name" value="Cadherin_repeat"/>
    <property type="match status" value="2"/>
</dbReference>
<dbReference type="PANTHER" id="PTHR24027:SF414">
    <property type="entry name" value="CADHERIN-RELATED FAMILY MEMBER 5 ISOFORM X1"/>
    <property type="match status" value="1"/>
</dbReference>
<keyword evidence="4 7" id="KW-0472">Membrane</keyword>
<evidence type="ECO:0000256" key="7">
    <source>
        <dbReference type="SAM" id="Phobius"/>
    </source>
</evidence>
<feature type="region of interest" description="Disordered" evidence="6">
    <location>
        <begin position="822"/>
        <end position="855"/>
    </location>
</feature>
<dbReference type="InterPro" id="IPR039808">
    <property type="entry name" value="Cadherin"/>
</dbReference>
<dbReference type="OMA" id="VRRNDHK"/>
<dbReference type="GO" id="GO:0007156">
    <property type="term" value="P:homophilic cell adhesion via plasma membrane adhesion molecules"/>
    <property type="evidence" value="ECO:0007669"/>
    <property type="project" value="InterPro"/>
</dbReference>
<dbReference type="GO" id="GO:0005912">
    <property type="term" value="C:adherens junction"/>
    <property type="evidence" value="ECO:0007669"/>
    <property type="project" value="TreeGrafter"/>
</dbReference>
<dbReference type="GO" id="GO:0034332">
    <property type="term" value="P:adherens junction organization"/>
    <property type="evidence" value="ECO:0007669"/>
    <property type="project" value="TreeGrafter"/>
</dbReference>
<proteinExistence type="predicted"/>
<dbReference type="PANTHER" id="PTHR24027">
    <property type="entry name" value="CADHERIN-23"/>
    <property type="match status" value="1"/>
</dbReference>
<dbReference type="GeneTree" id="ENSGT00940000164955"/>
<dbReference type="Gene3D" id="2.60.40.60">
    <property type="entry name" value="Cadherins"/>
    <property type="match status" value="2"/>
</dbReference>
<dbReference type="GO" id="GO:0044331">
    <property type="term" value="P:cell-cell adhesion mediated by cadherin"/>
    <property type="evidence" value="ECO:0007669"/>
    <property type="project" value="TreeGrafter"/>
</dbReference>
<dbReference type="GO" id="GO:0007043">
    <property type="term" value="P:cell-cell junction assembly"/>
    <property type="evidence" value="ECO:0007669"/>
    <property type="project" value="TreeGrafter"/>
</dbReference>
<feature type="compositionally biased region" description="Polar residues" evidence="6">
    <location>
        <begin position="792"/>
        <end position="802"/>
    </location>
</feature>
<feature type="chain" id="PRO_5025517855" evidence="8">
    <location>
        <begin position="29"/>
        <end position="940"/>
    </location>
</feature>